<feature type="domain" description="HTH rpiR-type" evidence="1">
    <location>
        <begin position="1"/>
        <end position="77"/>
    </location>
</feature>
<name>A0AAW8DCP2_9MICC</name>
<dbReference type="GO" id="GO:0097367">
    <property type="term" value="F:carbohydrate derivative binding"/>
    <property type="evidence" value="ECO:0007669"/>
    <property type="project" value="InterPro"/>
</dbReference>
<dbReference type="Pfam" id="PF01380">
    <property type="entry name" value="SIS"/>
    <property type="match status" value="1"/>
</dbReference>
<dbReference type="AlphaFoldDB" id="A0AAW8DCP2"/>
<sequence>MRIDERIEQHYPALGPQEQLAADTILNHLGDLAVYNAAELARLSGVSKATVSRLFRRLGFADFNEVKEHTRALRSSGVPLATRESDGGLPTHAALEQRNLQRLFESIDETRLGEVANLLAGARKVLLIGFRNSFPLALHLRQQLLQCRDGVGLAPQPGQSVGEELAGLGPADAVVLLGFRRRPESFPNVLKAAAGTGASTILIGDASGRRMAGDAKVWIECPVEGAGAFDSYAAPMSLLSVLANAVLSAMGRPGTKRISEITGLFDSLGEVERLR</sequence>
<comment type="caution">
    <text evidence="2">The sequence shown here is derived from an EMBL/GenBank/DDBJ whole genome shotgun (WGS) entry which is preliminary data.</text>
</comment>
<evidence type="ECO:0000259" key="1">
    <source>
        <dbReference type="PROSITE" id="PS51071"/>
    </source>
</evidence>
<dbReference type="GO" id="GO:0003700">
    <property type="term" value="F:DNA-binding transcription factor activity"/>
    <property type="evidence" value="ECO:0007669"/>
    <property type="project" value="InterPro"/>
</dbReference>
<dbReference type="InterPro" id="IPR047640">
    <property type="entry name" value="RpiR-like"/>
</dbReference>
<dbReference type="InterPro" id="IPR009057">
    <property type="entry name" value="Homeodomain-like_sf"/>
</dbReference>
<dbReference type="PANTHER" id="PTHR30514">
    <property type="entry name" value="GLUCOKINASE"/>
    <property type="match status" value="1"/>
</dbReference>
<accession>A0AAW8DCP2</accession>
<dbReference type="SUPFAM" id="SSF46689">
    <property type="entry name" value="Homeodomain-like"/>
    <property type="match status" value="1"/>
</dbReference>
<organism evidence="2 5">
    <name type="scientific">Arthrobacter bambusae</name>
    <dbReference type="NCBI Taxonomy" id="1338426"/>
    <lineage>
        <taxon>Bacteria</taxon>
        <taxon>Bacillati</taxon>
        <taxon>Actinomycetota</taxon>
        <taxon>Actinomycetes</taxon>
        <taxon>Micrococcales</taxon>
        <taxon>Micrococcaceae</taxon>
        <taxon>Arthrobacter</taxon>
    </lineage>
</organism>
<dbReference type="EMBL" id="JAUSTF010000002">
    <property type="protein sequence ID" value="MDQ0179681.1"/>
    <property type="molecule type" value="Genomic_DNA"/>
</dbReference>
<dbReference type="PANTHER" id="PTHR30514:SF18">
    <property type="entry name" value="RPIR-FAMILY TRANSCRIPTIONAL REGULATOR"/>
    <property type="match status" value="1"/>
</dbReference>
<dbReference type="InterPro" id="IPR001347">
    <property type="entry name" value="SIS_dom"/>
</dbReference>
<dbReference type="RefSeq" id="WP_306959112.1">
    <property type="nucleotide sequence ID" value="NZ_JAUSRG010000001.1"/>
</dbReference>
<keyword evidence="4" id="KW-1185">Reference proteome</keyword>
<evidence type="ECO:0000313" key="2">
    <source>
        <dbReference type="EMBL" id="MDP9903666.1"/>
    </source>
</evidence>
<evidence type="ECO:0000313" key="5">
    <source>
        <dbReference type="Proteomes" id="UP001242995"/>
    </source>
</evidence>
<protein>
    <submittedName>
        <fullName evidence="2">DNA-binding MurR/RpiR family transcriptional regulator</fullName>
    </submittedName>
</protein>
<keyword evidence="2" id="KW-0238">DNA-binding</keyword>
<dbReference type="Gene3D" id="1.10.10.10">
    <property type="entry name" value="Winged helix-like DNA-binding domain superfamily/Winged helix DNA-binding domain"/>
    <property type="match status" value="1"/>
</dbReference>
<dbReference type="SUPFAM" id="SSF53697">
    <property type="entry name" value="SIS domain"/>
    <property type="match status" value="1"/>
</dbReference>
<evidence type="ECO:0000313" key="4">
    <source>
        <dbReference type="Proteomes" id="UP001230951"/>
    </source>
</evidence>
<dbReference type="EMBL" id="JAUSRG010000001">
    <property type="protein sequence ID" value="MDP9903666.1"/>
    <property type="molecule type" value="Genomic_DNA"/>
</dbReference>
<dbReference type="GO" id="GO:1901135">
    <property type="term" value="P:carbohydrate derivative metabolic process"/>
    <property type="evidence" value="ECO:0007669"/>
    <property type="project" value="InterPro"/>
</dbReference>
<reference evidence="2 4" key="1">
    <citation type="submission" date="2023-07" db="EMBL/GenBank/DDBJ databases">
        <title>Sorghum-associated microbial communities from plants grown in Nebraska, USA.</title>
        <authorList>
            <person name="Schachtman D."/>
        </authorList>
    </citation>
    <scope>NUCLEOTIDE SEQUENCE</scope>
    <source>
        <strain evidence="2">DS1006</strain>
        <strain evidence="3 4">DS1016</strain>
    </source>
</reference>
<dbReference type="InterPro" id="IPR036388">
    <property type="entry name" value="WH-like_DNA-bd_sf"/>
</dbReference>
<dbReference type="Proteomes" id="UP001242995">
    <property type="component" value="Unassembled WGS sequence"/>
</dbReference>
<dbReference type="PROSITE" id="PS51071">
    <property type="entry name" value="HTH_RPIR"/>
    <property type="match status" value="1"/>
</dbReference>
<dbReference type="Pfam" id="PF01418">
    <property type="entry name" value="HTH_6"/>
    <property type="match status" value="1"/>
</dbReference>
<dbReference type="InterPro" id="IPR000281">
    <property type="entry name" value="HTH_RpiR"/>
</dbReference>
<dbReference type="Gene3D" id="3.40.50.10490">
    <property type="entry name" value="Glucose-6-phosphate isomerase like protein, domain 1"/>
    <property type="match status" value="1"/>
</dbReference>
<dbReference type="Proteomes" id="UP001230951">
    <property type="component" value="Unassembled WGS sequence"/>
</dbReference>
<proteinExistence type="predicted"/>
<gene>
    <name evidence="2" type="ORF">J2S90_000606</name>
    <name evidence="3" type="ORF">J2S93_001097</name>
</gene>
<evidence type="ECO:0000313" key="3">
    <source>
        <dbReference type="EMBL" id="MDQ0179681.1"/>
    </source>
</evidence>
<dbReference type="InterPro" id="IPR046348">
    <property type="entry name" value="SIS_dom_sf"/>
</dbReference>
<dbReference type="GO" id="GO:0003677">
    <property type="term" value="F:DNA binding"/>
    <property type="evidence" value="ECO:0007669"/>
    <property type="project" value="UniProtKB-KW"/>
</dbReference>